<keyword evidence="1" id="KW-1133">Transmembrane helix</keyword>
<dbReference type="eggNOG" id="ENOG503304R">
    <property type="taxonomic scope" value="Bacteria"/>
</dbReference>
<comment type="caution">
    <text evidence="2">The sequence shown here is derived from an EMBL/GenBank/DDBJ whole genome shotgun (WGS) entry which is preliminary data.</text>
</comment>
<evidence type="ECO:0000313" key="3">
    <source>
        <dbReference type="Proteomes" id="UP000029050"/>
    </source>
</evidence>
<dbReference type="GeneID" id="98299230"/>
<reference evidence="2 3" key="1">
    <citation type="submission" date="2014-03" db="EMBL/GenBank/DDBJ databases">
        <title>Genomics of Bifidobacteria.</title>
        <authorList>
            <person name="Ventura M."/>
            <person name="Milani C."/>
            <person name="Lugli G.A."/>
        </authorList>
    </citation>
    <scope>NUCLEOTIDE SEQUENCE [LARGE SCALE GENOMIC DNA]</scope>
    <source>
        <strain evidence="2 3">LMG 21775</strain>
    </source>
</reference>
<dbReference type="AlphaFoldDB" id="A0A087CBX5"/>
<protein>
    <submittedName>
        <fullName evidence="2">Bacterial Ig-like domain, group 4</fullName>
    </submittedName>
</protein>
<keyword evidence="1" id="KW-0472">Membrane</keyword>
<proteinExistence type="predicted"/>
<feature type="transmembrane region" description="Helical" evidence="1">
    <location>
        <begin position="20"/>
        <end position="40"/>
    </location>
</feature>
<dbReference type="Proteomes" id="UP000029050">
    <property type="component" value="Unassembled WGS sequence"/>
</dbReference>
<dbReference type="STRING" id="218140.BPSY_2127"/>
<dbReference type="EMBL" id="JGZI01000011">
    <property type="protein sequence ID" value="KFI80775.1"/>
    <property type="molecule type" value="Genomic_DNA"/>
</dbReference>
<name>A0A087CBX5_9BIFI</name>
<evidence type="ECO:0000313" key="2">
    <source>
        <dbReference type="EMBL" id="KFI80775.1"/>
    </source>
</evidence>
<gene>
    <name evidence="2" type="ORF">BPSY_2127</name>
</gene>
<dbReference type="RefSeq" id="WP_033497033.1">
    <property type="nucleotide sequence ID" value="NZ_BAABVZ010000002.1"/>
</dbReference>
<evidence type="ECO:0000256" key="1">
    <source>
        <dbReference type="SAM" id="Phobius"/>
    </source>
</evidence>
<keyword evidence="3" id="KW-1185">Reference proteome</keyword>
<keyword evidence="1" id="KW-0812">Transmembrane</keyword>
<organism evidence="2 3">
    <name type="scientific">Bifidobacterium psychraerophilum</name>
    <dbReference type="NCBI Taxonomy" id="218140"/>
    <lineage>
        <taxon>Bacteria</taxon>
        <taxon>Bacillati</taxon>
        <taxon>Actinomycetota</taxon>
        <taxon>Actinomycetes</taxon>
        <taxon>Bifidobacteriales</taxon>
        <taxon>Bifidobacteriaceae</taxon>
        <taxon>Bifidobacterium</taxon>
    </lineage>
</organism>
<accession>A0A087CBX5</accession>
<sequence>MAKRKISAKQRRIYRRRRIIAALVAVVFLVLCWGIGWLLVRGVSAVNYAINKDDINAISREAAPSPKEISGVQDCTGDDVDLTLSANSATASLGGSVQFVATIKHHGASSCLIDGSNASRVLTITSGNETIWRSDSCPVDSRMLLMAGNDKDIQTITWNANATTSQCQQDSALLNVQRGTYVAKLSLKEDAKVQSAPVSIAVQ</sequence>